<reference evidence="2" key="1">
    <citation type="submission" date="2017-09" db="EMBL/GenBank/DDBJ databases">
        <title>Depth-based differentiation of microbial function through sediment-hosted aquifers and enrichment of novel symbionts in the deep terrestrial subsurface.</title>
        <authorList>
            <person name="Probst A.J."/>
            <person name="Ladd B."/>
            <person name="Jarett J.K."/>
            <person name="Geller-Mcgrath D.E."/>
            <person name="Sieber C.M.K."/>
            <person name="Emerson J.B."/>
            <person name="Anantharaman K."/>
            <person name="Thomas B.C."/>
            <person name="Malmstrom R."/>
            <person name="Stieglmeier M."/>
            <person name="Klingl A."/>
            <person name="Woyke T."/>
            <person name="Ryan C.M."/>
            <person name="Banfield J.F."/>
        </authorList>
    </citation>
    <scope>NUCLEOTIDE SEQUENCE [LARGE SCALE GENOMIC DNA]</scope>
</reference>
<protein>
    <recommendedName>
        <fullName evidence="3">AbiEi antitoxin C-terminal domain-containing protein</fullName>
    </recommendedName>
</protein>
<gene>
    <name evidence="1" type="ORF">COT64_01500</name>
</gene>
<name>A0A2H0WRW1_9BACT</name>
<proteinExistence type="predicted"/>
<sequence length="202" mass="23704">MNIKAEFLEKLKQFEKKYLTLADFEKLLERERRSLRVLIHRLVKAGFLNQLKPGVYILPENRAYLDKIANQLYYPSYLSFVSALARWGIIGQMPYSLTFATLKKSKKMMLGQTEVVYSQLKPELFFGYKLEGGINIAYPEKALLDQVYLASLGKGFIDYEELTLIDLDKKRFNDYVKRFPKRIRRGVKEIKKQWGQVFVGVK</sequence>
<dbReference type="AlphaFoldDB" id="A0A2H0WRW1"/>
<dbReference type="EMBL" id="PEZI01000034">
    <property type="protein sequence ID" value="PIS14649.1"/>
    <property type="molecule type" value="Genomic_DNA"/>
</dbReference>
<accession>A0A2H0WRW1</accession>
<evidence type="ECO:0000313" key="1">
    <source>
        <dbReference type="EMBL" id="PIS14649.1"/>
    </source>
</evidence>
<evidence type="ECO:0008006" key="3">
    <source>
        <dbReference type="Google" id="ProtNLM"/>
    </source>
</evidence>
<comment type="caution">
    <text evidence="1">The sequence shown here is derived from an EMBL/GenBank/DDBJ whole genome shotgun (WGS) entry which is preliminary data.</text>
</comment>
<organism evidence="1 2">
    <name type="scientific">Candidatus Shapirobacteria bacterium CG09_land_8_20_14_0_10_39_12</name>
    <dbReference type="NCBI Taxonomy" id="1974885"/>
    <lineage>
        <taxon>Bacteria</taxon>
        <taxon>Candidatus Shapironibacteriota</taxon>
    </lineage>
</organism>
<dbReference type="Proteomes" id="UP000230775">
    <property type="component" value="Unassembled WGS sequence"/>
</dbReference>
<evidence type="ECO:0000313" key="2">
    <source>
        <dbReference type="Proteomes" id="UP000230775"/>
    </source>
</evidence>